<dbReference type="PANTHER" id="PTHR43775:SF51">
    <property type="entry name" value="INACTIVE PHENOLPHTHIOCEROL SYNTHESIS POLYKETIDE SYNTHASE TYPE I PKS1-RELATED"/>
    <property type="match status" value="1"/>
</dbReference>
<dbReference type="InterPro" id="IPR014031">
    <property type="entry name" value="Ketoacyl_synth_C"/>
</dbReference>
<dbReference type="Gene3D" id="3.40.47.10">
    <property type="match status" value="1"/>
</dbReference>
<comment type="cofactor">
    <cofactor evidence="1">
        <name>pantetheine 4'-phosphate</name>
        <dbReference type="ChEBI" id="CHEBI:47942"/>
    </cofactor>
</comment>
<reference evidence="7 8" key="1">
    <citation type="submission" date="2017-06" db="EMBL/GenBank/DDBJ databases">
        <authorList>
            <person name="Kim H.J."/>
            <person name="Triplett B.A."/>
        </authorList>
    </citation>
    <scope>NUCLEOTIDE SEQUENCE [LARGE SCALE GENOMIC DNA]</scope>
    <source>
        <strain evidence="7 8">DSM 44715</strain>
    </source>
</reference>
<dbReference type="InterPro" id="IPR032821">
    <property type="entry name" value="PKS_assoc"/>
</dbReference>
<evidence type="ECO:0000256" key="1">
    <source>
        <dbReference type="ARBA" id="ARBA00001957"/>
    </source>
</evidence>
<dbReference type="PROSITE" id="PS00606">
    <property type="entry name" value="KS3_1"/>
    <property type="match status" value="1"/>
</dbReference>
<dbReference type="GO" id="GO:0006633">
    <property type="term" value="P:fatty acid biosynthetic process"/>
    <property type="evidence" value="ECO:0007669"/>
    <property type="project" value="InterPro"/>
</dbReference>
<dbReference type="Pfam" id="PF00109">
    <property type="entry name" value="ketoacyl-synt"/>
    <property type="match status" value="1"/>
</dbReference>
<dbReference type="OrthoDB" id="4537517at2"/>
<evidence type="ECO:0000256" key="5">
    <source>
        <dbReference type="ARBA" id="ARBA00023268"/>
    </source>
</evidence>
<dbReference type="EMBL" id="FZOR01000100">
    <property type="protein sequence ID" value="SNT63288.1"/>
    <property type="molecule type" value="Genomic_DNA"/>
</dbReference>
<gene>
    <name evidence="7" type="ORF">SAMN05443665_11001</name>
</gene>
<dbReference type="PANTHER" id="PTHR43775">
    <property type="entry name" value="FATTY ACID SYNTHASE"/>
    <property type="match status" value="1"/>
</dbReference>
<dbReference type="InterPro" id="IPR001227">
    <property type="entry name" value="Ac_transferase_dom_sf"/>
</dbReference>
<dbReference type="InterPro" id="IPR016035">
    <property type="entry name" value="Acyl_Trfase/lysoPLipase"/>
</dbReference>
<dbReference type="FunFam" id="3.40.47.10:FF:000019">
    <property type="entry name" value="Polyketide synthase type I"/>
    <property type="match status" value="1"/>
</dbReference>
<dbReference type="GO" id="GO:0017000">
    <property type="term" value="P:antibiotic biosynthetic process"/>
    <property type="evidence" value="ECO:0007669"/>
    <property type="project" value="UniProtKB-ARBA"/>
</dbReference>
<evidence type="ECO:0000256" key="4">
    <source>
        <dbReference type="ARBA" id="ARBA00022679"/>
    </source>
</evidence>
<dbReference type="Pfam" id="PF08990">
    <property type="entry name" value="Docking"/>
    <property type="match status" value="1"/>
</dbReference>
<dbReference type="RefSeq" id="WP_143228389.1">
    <property type="nucleotide sequence ID" value="NZ_FZOR01000100.1"/>
</dbReference>
<dbReference type="InterPro" id="IPR015083">
    <property type="entry name" value="NorB/c/GfsB-D-like_docking"/>
</dbReference>
<name>A0A239P9Q5_9ACTN</name>
<protein>
    <submittedName>
        <fullName evidence="7">Acyl transferase domain-containing protein</fullName>
    </submittedName>
</protein>
<dbReference type="AlphaFoldDB" id="A0A239P9Q5"/>
<dbReference type="PROSITE" id="PS52004">
    <property type="entry name" value="KS3_2"/>
    <property type="match status" value="1"/>
</dbReference>
<evidence type="ECO:0000313" key="8">
    <source>
        <dbReference type="Proteomes" id="UP000198318"/>
    </source>
</evidence>
<dbReference type="SMART" id="SM00825">
    <property type="entry name" value="PKS_KS"/>
    <property type="match status" value="1"/>
</dbReference>
<keyword evidence="4 7" id="KW-0808">Transferase</keyword>
<dbReference type="Gene3D" id="3.40.366.10">
    <property type="entry name" value="Malonyl-Coenzyme A Acyl Carrier Protein, domain 2"/>
    <property type="match status" value="1"/>
</dbReference>
<dbReference type="SUPFAM" id="SSF53901">
    <property type="entry name" value="Thiolase-like"/>
    <property type="match status" value="1"/>
</dbReference>
<dbReference type="CDD" id="cd00833">
    <property type="entry name" value="PKS"/>
    <property type="match status" value="1"/>
</dbReference>
<dbReference type="Proteomes" id="UP000198318">
    <property type="component" value="Unassembled WGS sequence"/>
</dbReference>
<organism evidence="7 8">
    <name type="scientific">Actinomadura meyerae</name>
    <dbReference type="NCBI Taxonomy" id="240840"/>
    <lineage>
        <taxon>Bacteria</taxon>
        <taxon>Bacillati</taxon>
        <taxon>Actinomycetota</taxon>
        <taxon>Actinomycetes</taxon>
        <taxon>Streptosporangiales</taxon>
        <taxon>Thermomonosporaceae</taxon>
        <taxon>Actinomadura</taxon>
    </lineage>
</organism>
<dbReference type="GO" id="GO:0030639">
    <property type="term" value="P:polyketide biosynthetic process"/>
    <property type="evidence" value="ECO:0007669"/>
    <property type="project" value="UniProtKB-ARBA"/>
</dbReference>
<dbReference type="GO" id="GO:0004312">
    <property type="term" value="F:fatty acid synthase activity"/>
    <property type="evidence" value="ECO:0007669"/>
    <property type="project" value="TreeGrafter"/>
</dbReference>
<dbReference type="GO" id="GO:0004315">
    <property type="term" value="F:3-oxoacyl-[acyl-carrier-protein] synthase activity"/>
    <property type="evidence" value="ECO:0007669"/>
    <property type="project" value="InterPro"/>
</dbReference>
<evidence type="ECO:0000259" key="6">
    <source>
        <dbReference type="PROSITE" id="PS52004"/>
    </source>
</evidence>
<accession>A0A239P9Q5</accession>
<dbReference type="InterPro" id="IPR016039">
    <property type="entry name" value="Thiolase-like"/>
</dbReference>
<keyword evidence="8" id="KW-1185">Reference proteome</keyword>
<feature type="domain" description="Ketosynthase family 3 (KS3)" evidence="6">
    <location>
        <begin position="33"/>
        <end position="457"/>
    </location>
</feature>
<evidence type="ECO:0000313" key="7">
    <source>
        <dbReference type="EMBL" id="SNT63288.1"/>
    </source>
</evidence>
<dbReference type="InterPro" id="IPR014030">
    <property type="entry name" value="Ketoacyl_synth_N"/>
</dbReference>
<evidence type="ECO:0000256" key="3">
    <source>
        <dbReference type="ARBA" id="ARBA00022553"/>
    </source>
</evidence>
<dbReference type="Pfam" id="PF02801">
    <property type="entry name" value="Ketoacyl-synt_C"/>
    <property type="match status" value="1"/>
</dbReference>
<dbReference type="InterPro" id="IPR018201">
    <property type="entry name" value="Ketoacyl_synth_AS"/>
</dbReference>
<keyword evidence="3" id="KW-0597">Phosphoprotein</keyword>
<dbReference type="InterPro" id="IPR050091">
    <property type="entry name" value="PKS_NRPS_Biosynth_Enz"/>
</dbReference>
<evidence type="ECO:0000256" key="2">
    <source>
        <dbReference type="ARBA" id="ARBA00022450"/>
    </source>
</evidence>
<keyword evidence="5" id="KW-0511">Multifunctional enzyme</keyword>
<proteinExistence type="predicted"/>
<sequence length="589" mass="61793">MSNEEKLRDYLRRATADLRLARRRVHDLEARDAEPVAIVGMSCRFPGGADSPERLWRLLAEGGDGIVEVPRERGWDIDALFDADPDRAGTTYTRHGGFLPGADHFDAALFGISPREAAAMDPQQRVLLEAAWEVFERAGLDPRSVAGSRTGAFVGVIAQEYAPRGREVPAEFEGHLLTGNTTSVASGRLAYTFGLAGPAITIDTACSSSLVALHLAVQAVRRGECDLALAGGATVMASPGLLVEFSRQRGLSPDGRCRSFAAGANGTGFGEGVGMLLVERLSDARRNGHPVLAVVRGTAVNQDGASNGLTAPSAPAQQRVIEDALAAARLTPDDIDAVEAHGTGTRLGDPIEAQALLAAYGQGRDRPLWLGSVKSNLGHTQAAAGAAGVIKMVLAMRHGLLPETLHVDEPTPHVDWETGAVRLLTEPTAWEEHGRPRRAGVSSFGVSGTNAHVILEEAPAEDGDVPETEADPGPVPWVLSANDDGALREQAARLRAHLAERPGTAPADVAYSLTATRTLFDRRGVVVAADLEDGLAGLTALAEGTSRPGIATGEAVSGRTAFVFSGQGSQRPGMGRDLYTAFPAFAAAL</sequence>
<dbReference type="InterPro" id="IPR020841">
    <property type="entry name" value="PKS_Beta-ketoAc_synthase_dom"/>
</dbReference>
<dbReference type="Pfam" id="PF16197">
    <property type="entry name" value="KAsynt_C_assoc"/>
    <property type="match status" value="1"/>
</dbReference>
<keyword evidence="2" id="KW-0596">Phosphopantetheine</keyword>
<dbReference type="SUPFAM" id="SSF52151">
    <property type="entry name" value="FabD/lysophospholipase-like"/>
    <property type="match status" value="1"/>
</dbReference>
<dbReference type="Gene3D" id="3.30.70.3290">
    <property type="match status" value="1"/>
</dbReference>
<feature type="non-terminal residue" evidence="7">
    <location>
        <position position="589"/>
    </location>
</feature>